<dbReference type="EMBL" id="SNZJ01000011">
    <property type="protein sequence ID" value="TDR52784.1"/>
    <property type="molecule type" value="Genomic_DNA"/>
</dbReference>
<dbReference type="Gene3D" id="1.10.150.130">
    <property type="match status" value="1"/>
</dbReference>
<dbReference type="GO" id="GO:0003677">
    <property type="term" value="F:DNA binding"/>
    <property type="evidence" value="ECO:0007669"/>
    <property type="project" value="UniProtKB-KW"/>
</dbReference>
<proteinExistence type="predicted"/>
<evidence type="ECO:0000313" key="4">
    <source>
        <dbReference type="Proteomes" id="UP000295212"/>
    </source>
</evidence>
<keyword evidence="1" id="KW-0238">DNA-binding</keyword>
<reference evidence="3 4" key="1">
    <citation type="submission" date="2019-03" db="EMBL/GenBank/DDBJ databases">
        <title>Genomic Encyclopedia of Type Strains, Phase III (KMG-III): the genomes of soil and plant-associated and newly described type strains.</title>
        <authorList>
            <person name="Whitman W."/>
        </authorList>
    </citation>
    <scope>NUCLEOTIDE SEQUENCE [LARGE SCALE GENOMIC DNA]</scope>
    <source>
        <strain evidence="3 4">CECT 5797</strain>
    </source>
</reference>
<protein>
    <submittedName>
        <fullName evidence="3">Integrase-like protein</fullName>
    </submittedName>
</protein>
<evidence type="ECO:0000256" key="1">
    <source>
        <dbReference type="ARBA" id="ARBA00023125"/>
    </source>
</evidence>
<dbReference type="InterPro" id="IPR004107">
    <property type="entry name" value="Integrase_SAM-like_N"/>
</dbReference>
<feature type="domain" description="Integrase SAM-like N-terminal" evidence="2">
    <location>
        <begin position="3"/>
        <end position="84"/>
    </location>
</feature>
<organism evidence="3 4">
    <name type="scientific">Halomonas ventosae</name>
    <dbReference type="NCBI Taxonomy" id="229007"/>
    <lineage>
        <taxon>Bacteria</taxon>
        <taxon>Pseudomonadati</taxon>
        <taxon>Pseudomonadota</taxon>
        <taxon>Gammaproteobacteria</taxon>
        <taxon>Oceanospirillales</taxon>
        <taxon>Halomonadaceae</taxon>
        <taxon>Halomonas</taxon>
    </lineage>
</organism>
<evidence type="ECO:0000259" key="2">
    <source>
        <dbReference type="Pfam" id="PF13495"/>
    </source>
</evidence>
<dbReference type="Pfam" id="PF13495">
    <property type="entry name" value="Phage_int_SAM_4"/>
    <property type="match status" value="1"/>
</dbReference>
<dbReference type="GO" id="GO:0015074">
    <property type="term" value="P:DNA integration"/>
    <property type="evidence" value="ECO:0007669"/>
    <property type="project" value="InterPro"/>
</dbReference>
<dbReference type="AlphaFoldDB" id="A0A4R6ZL13"/>
<dbReference type="OrthoDB" id="9801717at2"/>
<sequence>MMIDRAKATMRVTRYSPRNEKAYGWWKCYFIRFYGIRHPASMEASEVNAFPGHLAVERHMVAATQNQALNAPVFLYRHVLDQPLGGYWRILARKAPG</sequence>
<dbReference type="RefSeq" id="WP_133636352.1">
    <property type="nucleotide sequence ID" value="NZ_SNZJ01000011.1"/>
</dbReference>
<comment type="caution">
    <text evidence="3">The sequence shown here is derived from an EMBL/GenBank/DDBJ whole genome shotgun (WGS) entry which is preliminary data.</text>
</comment>
<dbReference type="Proteomes" id="UP000295212">
    <property type="component" value="Unassembled WGS sequence"/>
</dbReference>
<evidence type="ECO:0000313" key="3">
    <source>
        <dbReference type="EMBL" id="TDR52784.1"/>
    </source>
</evidence>
<dbReference type="InterPro" id="IPR010998">
    <property type="entry name" value="Integrase_recombinase_N"/>
</dbReference>
<accession>A0A4R6ZL13</accession>
<name>A0A4R6ZL13_9GAMM</name>
<gene>
    <name evidence="3" type="ORF">DFP85_111108</name>
</gene>